<name>A0A967C9V5_9PROT</name>
<proteinExistence type="predicted"/>
<protein>
    <submittedName>
        <fullName evidence="2">Uncharacterized protein</fullName>
    </submittedName>
</protein>
<evidence type="ECO:0000313" key="3">
    <source>
        <dbReference type="Proteomes" id="UP000761264"/>
    </source>
</evidence>
<accession>A0A967C9V5</accession>
<dbReference type="EMBL" id="JAAQPH010000001">
    <property type="protein sequence ID" value="NIA67228.1"/>
    <property type="molecule type" value="Genomic_DNA"/>
</dbReference>
<dbReference type="AlphaFoldDB" id="A0A967C9V5"/>
<sequence length="156" mass="16205">MNDTEATTQVSVDFRSLIEKDSAPIQPREEISMPMTCRIAKPAANTIAAALVALMAGSVSASAEDLGPANAYVQIAAQELKKPTRGTGPTRPTTGPRQMTNSVPGSTTNAYGCHDGASQTSYEGPCDPHPEYYAGGCESSEELASVPGDCPNSSQP</sequence>
<gene>
    <name evidence="2" type="ORF">HBA54_01325</name>
</gene>
<organism evidence="2 3">
    <name type="scientific">Pelagibius litoralis</name>
    <dbReference type="NCBI Taxonomy" id="374515"/>
    <lineage>
        <taxon>Bacteria</taxon>
        <taxon>Pseudomonadati</taxon>
        <taxon>Pseudomonadota</taxon>
        <taxon>Alphaproteobacteria</taxon>
        <taxon>Rhodospirillales</taxon>
        <taxon>Rhodovibrionaceae</taxon>
        <taxon>Pelagibius</taxon>
    </lineage>
</organism>
<comment type="caution">
    <text evidence="2">The sequence shown here is derived from an EMBL/GenBank/DDBJ whole genome shotgun (WGS) entry which is preliminary data.</text>
</comment>
<dbReference type="Proteomes" id="UP000761264">
    <property type="component" value="Unassembled WGS sequence"/>
</dbReference>
<reference evidence="2" key="1">
    <citation type="submission" date="2020-03" db="EMBL/GenBank/DDBJ databases">
        <title>Genome of Pelagibius litoralis DSM 21314T.</title>
        <authorList>
            <person name="Wang G."/>
        </authorList>
    </citation>
    <scope>NUCLEOTIDE SEQUENCE</scope>
    <source>
        <strain evidence="2">DSM 21314</strain>
    </source>
</reference>
<evidence type="ECO:0000256" key="1">
    <source>
        <dbReference type="SAM" id="MobiDB-lite"/>
    </source>
</evidence>
<keyword evidence="3" id="KW-1185">Reference proteome</keyword>
<feature type="compositionally biased region" description="Polar residues" evidence="1">
    <location>
        <begin position="98"/>
        <end position="110"/>
    </location>
</feature>
<dbReference type="RefSeq" id="WP_167220559.1">
    <property type="nucleotide sequence ID" value="NZ_JAAQPH010000001.1"/>
</dbReference>
<feature type="compositionally biased region" description="Low complexity" evidence="1">
    <location>
        <begin position="85"/>
        <end position="97"/>
    </location>
</feature>
<feature type="region of interest" description="Disordered" evidence="1">
    <location>
        <begin position="80"/>
        <end position="124"/>
    </location>
</feature>
<evidence type="ECO:0000313" key="2">
    <source>
        <dbReference type="EMBL" id="NIA67228.1"/>
    </source>
</evidence>